<comment type="subcellular location">
    <subcellularLocation>
        <location evidence="3">Cell membrane</location>
    </subcellularLocation>
</comment>
<dbReference type="InterPro" id="IPR036097">
    <property type="entry name" value="HisK_dim/P_sf"/>
</dbReference>
<dbReference type="Gene3D" id="3.30.565.10">
    <property type="entry name" value="Histidine kinase-like ATPase, C-terminal domain"/>
    <property type="match status" value="1"/>
</dbReference>
<evidence type="ECO:0000256" key="4">
    <source>
        <dbReference type="ARBA" id="ARBA00012438"/>
    </source>
</evidence>
<evidence type="ECO:0000256" key="3">
    <source>
        <dbReference type="ARBA" id="ARBA00004236"/>
    </source>
</evidence>
<keyword evidence="10" id="KW-0812">Transmembrane</keyword>
<dbReference type="FunFam" id="1.10.287.130:FF:000001">
    <property type="entry name" value="Two-component sensor histidine kinase"/>
    <property type="match status" value="1"/>
</dbReference>
<proteinExistence type="predicted"/>
<dbReference type="GO" id="GO:0005886">
    <property type="term" value="C:plasma membrane"/>
    <property type="evidence" value="ECO:0007669"/>
    <property type="project" value="UniProtKB-SubCell"/>
</dbReference>
<comment type="caution">
    <text evidence="13">The sequence shown here is derived from an EMBL/GenBank/DDBJ whole genome shotgun (WGS) entry which is preliminary data.</text>
</comment>
<dbReference type="InterPro" id="IPR036890">
    <property type="entry name" value="HATPase_C_sf"/>
</dbReference>
<dbReference type="InterPro" id="IPR013656">
    <property type="entry name" value="PAS_4"/>
</dbReference>
<dbReference type="InterPro" id="IPR003594">
    <property type="entry name" value="HATPase_dom"/>
</dbReference>
<dbReference type="CDD" id="cd00130">
    <property type="entry name" value="PAS"/>
    <property type="match status" value="1"/>
</dbReference>
<sequence length="564" mass="60075">MPTFLALLLAVILTSFVPDIDFSSERVAFTGIGLIVIATVFAAIISVRGVLDSSWIFLIPMIDIVGFGLFRAGTGGAQSIYGALVMIPVVWLATGPGPRYVLLIAVLSSSIIVVPFIANPPASAADWFRAVISPLVFATVAAVVNELSRLQRVRTEQAEALASERAQALAENQAMVQRLRDKESENRELLASFESLWSSITSQGVIAVDTAGAVTAWNPGAEHLFGRSDAEALAGLRFADLFPARSLQAVLDDRECDRAVVGSAGAVGSADAAESGAQVLFTRVDDGEHVEIDIPIVTANGSEVPARLTVTRRIGGDGRQHGYLLVITDETRTVEVVRMKDEFVGMISHELRTPLSSIIGFLDLLRDHPDTPLTDEQGAFVDIIERNAQRLLALVGDLLFTAQVESGRFPLEPVESDIVALVRAATESATPHAGRQGVALHVEVPEPPVRMSADPGRLGQAIDNLLSNAIKFTPAGGEVTLTVTDDARSVHIAVRDTGVGIPADEQGQLFTRFFRASTATRNAVQGVGLGLTITRAIVLAHGGSMDVTSTEGEGTEFRIRLPRV</sequence>
<reference evidence="13" key="1">
    <citation type="submission" date="2021-03" db="EMBL/GenBank/DDBJ databases">
        <title>Leucobacter chromiisoli sp. nov., isolated from chromium-containing soil of chemical plant.</title>
        <authorList>
            <person name="Xu Z."/>
        </authorList>
    </citation>
    <scope>NUCLEOTIDE SEQUENCE</scope>
    <source>
        <strain evidence="13">K 70/01</strain>
    </source>
</reference>
<dbReference type="InterPro" id="IPR005467">
    <property type="entry name" value="His_kinase_dom"/>
</dbReference>
<evidence type="ECO:0000256" key="7">
    <source>
        <dbReference type="ARBA" id="ARBA00022777"/>
    </source>
</evidence>
<dbReference type="Proteomes" id="UP000668403">
    <property type="component" value="Unassembled WGS sequence"/>
</dbReference>
<dbReference type="SMART" id="SM00387">
    <property type="entry name" value="HATPase_c"/>
    <property type="match status" value="1"/>
</dbReference>
<evidence type="ECO:0000256" key="6">
    <source>
        <dbReference type="ARBA" id="ARBA00022679"/>
    </source>
</evidence>
<dbReference type="InterPro" id="IPR050736">
    <property type="entry name" value="Sensor_HK_Regulatory"/>
</dbReference>
<keyword evidence="14" id="KW-1185">Reference proteome</keyword>
<comment type="catalytic activity">
    <reaction evidence="1">
        <text>ATP + protein L-histidine = ADP + protein N-phospho-L-histidine.</text>
        <dbReference type="EC" id="2.7.13.3"/>
    </reaction>
</comment>
<dbReference type="CDD" id="cd00075">
    <property type="entry name" value="HATPase"/>
    <property type="match status" value="1"/>
</dbReference>
<dbReference type="AlphaFoldDB" id="A0A939QET5"/>
<dbReference type="InterPro" id="IPR003661">
    <property type="entry name" value="HisK_dim/P_dom"/>
</dbReference>
<feature type="transmembrane region" description="Helical" evidence="10">
    <location>
        <begin position="76"/>
        <end position="93"/>
    </location>
</feature>
<keyword evidence="7" id="KW-0418">Kinase</keyword>
<dbReference type="SUPFAM" id="SSF55874">
    <property type="entry name" value="ATPase domain of HSP90 chaperone/DNA topoisomerase II/histidine kinase"/>
    <property type="match status" value="1"/>
</dbReference>
<evidence type="ECO:0000256" key="2">
    <source>
        <dbReference type="ARBA" id="ARBA00001968"/>
    </source>
</evidence>
<comment type="cofactor">
    <cofactor evidence="2">
        <name>a divalent metal cation</name>
        <dbReference type="ChEBI" id="CHEBI:60240"/>
    </cofactor>
</comment>
<dbReference type="PANTHER" id="PTHR43711">
    <property type="entry name" value="TWO-COMPONENT HISTIDINE KINASE"/>
    <property type="match status" value="1"/>
</dbReference>
<dbReference type="Gene3D" id="1.10.287.130">
    <property type="match status" value="1"/>
</dbReference>
<dbReference type="GO" id="GO:0000155">
    <property type="term" value="F:phosphorelay sensor kinase activity"/>
    <property type="evidence" value="ECO:0007669"/>
    <property type="project" value="InterPro"/>
</dbReference>
<evidence type="ECO:0000259" key="11">
    <source>
        <dbReference type="PROSITE" id="PS50109"/>
    </source>
</evidence>
<evidence type="ECO:0000256" key="9">
    <source>
        <dbReference type="ARBA" id="ARBA00023136"/>
    </source>
</evidence>
<dbReference type="Gene3D" id="3.30.450.20">
    <property type="entry name" value="PAS domain"/>
    <property type="match status" value="1"/>
</dbReference>
<keyword evidence="8" id="KW-0902">Two-component regulatory system</keyword>
<name>A0A939QET5_9MICO</name>
<keyword evidence="9 10" id="KW-0472">Membrane</keyword>
<keyword evidence="6" id="KW-0808">Transferase</keyword>
<protein>
    <recommendedName>
        <fullName evidence="4">histidine kinase</fullName>
        <ecNumber evidence="4">2.7.13.3</ecNumber>
    </recommendedName>
</protein>
<evidence type="ECO:0000313" key="13">
    <source>
        <dbReference type="EMBL" id="MBO2990571.1"/>
    </source>
</evidence>
<dbReference type="CDD" id="cd00082">
    <property type="entry name" value="HisKA"/>
    <property type="match status" value="1"/>
</dbReference>
<dbReference type="SUPFAM" id="SSF55785">
    <property type="entry name" value="PYP-like sensor domain (PAS domain)"/>
    <property type="match status" value="1"/>
</dbReference>
<evidence type="ECO:0000313" key="14">
    <source>
        <dbReference type="Proteomes" id="UP000668403"/>
    </source>
</evidence>
<gene>
    <name evidence="13" type="ORF">J4H85_11255</name>
</gene>
<evidence type="ECO:0000256" key="1">
    <source>
        <dbReference type="ARBA" id="ARBA00000085"/>
    </source>
</evidence>
<dbReference type="InterPro" id="IPR004358">
    <property type="entry name" value="Sig_transdc_His_kin-like_C"/>
</dbReference>
<evidence type="ECO:0000256" key="5">
    <source>
        <dbReference type="ARBA" id="ARBA00022553"/>
    </source>
</evidence>
<dbReference type="InterPro" id="IPR035965">
    <property type="entry name" value="PAS-like_dom_sf"/>
</dbReference>
<dbReference type="PANTHER" id="PTHR43711:SF1">
    <property type="entry name" value="HISTIDINE KINASE 1"/>
    <property type="match status" value="1"/>
</dbReference>
<feature type="transmembrane region" description="Helical" evidence="10">
    <location>
        <begin position="54"/>
        <end position="70"/>
    </location>
</feature>
<dbReference type="EMBL" id="JAGFBF010000005">
    <property type="protein sequence ID" value="MBO2990571.1"/>
    <property type="molecule type" value="Genomic_DNA"/>
</dbReference>
<dbReference type="FunFam" id="3.30.565.10:FF:000006">
    <property type="entry name" value="Sensor histidine kinase WalK"/>
    <property type="match status" value="1"/>
</dbReference>
<keyword evidence="5" id="KW-0597">Phosphoprotein</keyword>
<feature type="transmembrane region" description="Helical" evidence="10">
    <location>
        <begin position="100"/>
        <end position="118"/>
    </location>
</feature>
<organism evidence="13 14">
    <name type="scientific">Leucobacter tardus</name>
    <dbReference type="NCBI Taxonomy" id="501483"/>
    <lineage>
        <taxon>Bacteria</taxon>
        <taxon>Bacillati</taxon>
        <taxon>Actinomycetota</taxon>
        <taxon>Actinomycetes</taxon>
        <taxon>Micrococcales</taxon>
        <taxon>Microbacteriaceae</taxon>
        <taxon>Leucobacter</taxon>
    </lineage>
</organism>
<dbReference type="PRINTS" id="PR00344">
    <property type="entry name" value="BCTRLSENSOR"/>
</dbReference>
<evidence type="ECO:0000259" key="12">
    <source>
        <dbReference type="PROSITE" id="PS50112"/>
    </source>
</evidence>
<keyword evidence="10" id="KW-1133">Transmembrane helix</keyword>
<evidence type="ECO:0000256" key="10">
    <source>
        <dbReference type="SAM" id="Phobius"/>
    </source>
</evidence>
<dbReference type="Pfam" id="PF02518">
    <property type="entry name" value="HATPase_c"/>
    <property type="match status" value="1"/>
</dbReference>
<dbReference type="PROSITE" id="PS50109">
    <property type="entry name" value="HIS_KIN"/>
    <property type="match status" value="1"/>
</dbReference>
<feature type="domain" description="Histidine kinase" evidence="11">
    <location>
        <begin position="346"/>
        <end position="564"/>
    </location>
</feature>
<dbReference type="SMART" id="SM00388">
    <property type="entry name" value="HisKA"/>
    <property type="match status" value="1"/>
</dbReference>
<dbReference type="SMART" id="SM00091">
    <property type="entry name" value="PAS"/>
    <property type="match status" value="1"/>
</dbReference>
<dbReference type="EC" id="2.7.13.3" evidence="4"/>
<dbReference type="PROSITE" id="PS50112">
    <property type="entry name" value="PAS"/>
    <property type="match status" value="1"/>
</dbReference>
<evidence type="ECO:0000256" key="8">
    <source>
        <dbReference type="ARBA" id="ARBA00023012"/>
    </source>
</evidence>
<dbReference type="Pfam" id="PF08448">
    <property type="entry name" value="PAS_4"/>
    <property type="match status" value="1"/>
</dbReference>
<feature type="domain" description="PAS" evidence="12">
    <location>
        <begin position="205"/>
        <end position="233"/>
    </location>
</feature>
<dbReference type="GO" id="GO:0005509">
    <property type="term" value="F:calcium ion binding"/>
    <property type="evidence" value="ECO:0007669"/>
    <property type="project" value="UniProtKB-ARBA"/>
</dbReference>
<feature type="transmembrane region" description="Helical" evidence="10">
    <location>
        <begin position="28"/>
        <end position="47"/>
    </location>
</feature>
<accession>A0A939QET5</accession>
<dbReference type="SUPFAM" id="SSF47384">
    <property type="entry name" value="Homodimeric domain of signal transducing histidine kinase"/>
    <property type="match status" value="1"/>
</dbReference>
<dbReference type="InterPro" id="IPR000014">
    <property type="entry name" value="PAS"/>
</dbReference>
<dbReference type="Pfam" id="PF00512">
    <property type="entry name" value="HisKA"/>
    <property type="match status" value="1"/>
</dbReference>